<organism evidence="3">
    <name type="scientific">Haemonchus placei</name>
    <name type="common">Barber's pole worm</name>
    <dbReference type="NCBI Taxonomy" id="6290"/>
    <lineage>
        <taxon>Eukaryota</taxon>
        <taxon>Metazoa</taxon>
        <taxon>Ecdysozoa</taxon>
        <taxon>Nematoda</taxon>
        <taxon>Chromadorea</taxon>
        <taxon>Rhabditida</taxon>
        <taxon>Rhabditina</taxon>
        <taxon>Rhabditomorpha</taxon>
        <taxon>Strongyloidea</taxon>
        <taxon>Trichostrongylidae</taxon>
        <taxon>Haemonchus</taxon>
    </lineage>
</organism>
<sequence length="77" mass="8915">MLNRDVQFMAACVAGLENRPFHYCVNATWINGVKGGHSITEDSFRKFYEDCHMFPLPTKIDKSEISEDDESKLDWDN</sequence>
<gene>
    <name evidence="1" type="ORF">HPLM_LOCUS5638</name>
</gene>
<evidence type="ECO:0000313" key="2">
    <source>
        <dbReference type="Proteomes" id="UP000268014"/>
    </source>
</evidence>
<dbReference type="Proteomes" id="UP000268014">
    <property type="component" value="Unassembled WGS sequence"/>
</dbReference>
<dbReference type="AlphaFoldDB" id="A0A0N4W6G8"/>
<reference evidence="1 2" key="2">
    <citation type="submission" date="2018-11" db="EMBL/GenBank/DDBJ databases">
        <authorList>
            <consortium name="Pathogen Informatics"/>
        </authorList>
    </citation>
    <scope>NUCLEOTIDE SEQUENCE [LARGE SCALE GENOMIC DNA]</scope>
    <source>
        <strain evidence="1 2">MHpl1</strain>
    </source>
</reference>
<reference evidence="3" key="1">
    <citation type="submission" date="2017-02" db="UniProtKB">
        <authorList>
            <consortium name="WormBaseParasite"/>
        </authorList>
    </citation>
    <scope>IDENTIFICATION</scope>
</reference>
<dbReference type="WBParaSite" id="HPLM_0000564601-mRNA-1">
    <property type="protein sequence ID" value="HPLM_0000564601-mRNA-1"/>
    <property type="gene ID" value="HPLM_0000564601"/>
</dbReference>
<evidence type="ECO:0000313" key="3">
    <source>
        <dbReference type="WBParaSite" id="HPLM_0000564601-mRNA-1"/>
    </source>
</evidence>
<keyword evidence="2" id="KW-1185">Reference proteome</keyword>
<evidence type="ECO:0000313" key="1">
    <source>
        <dbReference type="EMBL" id="VDO26623.1"/>
    </source>
</evidence>
<dbReference type="OrthoDB" id="5898296at2759"/>
<accession>A0A0N4W6G8</accession>
<proteinExistence type="predicted"/>
<name>A0A0N4W6G8_HAEPC</name>
<dbReference type="EMBL" id="UZAF01016369">
    <property type="protein sequence ID" value="VDO26623.1"/>
    <property type="molecule type" value="Genomic_DNA"/>
</dbReference>
<protein>
    <submittedName>
        <fullName evidence="3">PAZ domain-containing protein</fullName>
    </submittedName>
</protein>